<dbReference type="GO" id="GO:0005524">
    <property type="term" value="F:ATP binding"/>
    <property type="evidence" value="ECO:0007669"/>
    <property type="project" value="UniProtKB-KW"/>
</dbReference>
<evidence type="ECO:0000256" key="4">
    <source>
        <dbReference type="ARBA" id="ARBA00022840"/>
    </source>
</evidence>
<dbReference type="Gene3D" id="3.40.50.300">
    <property type="entry name" value="P-loop containing nucleotide triphosphate hydrolases"/>
    <property type="match status" value="1"/>
</dbReference>
<feature type="non-terminal residue" evidence="6">
    <location>
        <position position="1"/>
    </location>
</feature>
<dbReference type="EMBL" id="GDID01005603">
    <property type="protein sequence ID" value="JAP91003.1"/>
    <property type="molecule type" value="Transcribed_RNA"/>
</dbReference>
<evidence type="ECO:0000313" key="6">
    <source>
        <dbReference type="EMBL" id="JAP91003.1"/>
    </source>
</evidence>
<evidence type="ECO:0000259" key="5">
    <source>
        <dbReference type="PROSITE" id="PS51192"/>
    </source>
</evidence>
<evidence type="ECO:0000256" key="2">
    <source>
        <dbReference type="ARBA" id="ARBA00022801"/>
    </source>
</evidence>
<feature type="domain" description="Helicase ATP-binding" evidence="5">
    <location>
        <begin position="1"/>
        <end position="104"/>
    </location>
</feature>
<dbReference type="InterPro" id="IPR027417">
    <property type="entry name" value="P-loop_NTPase"/>
</dbReference>
<sequence>QLLSVLKRRIAIISSDHKGNIGDIDILLTTPEKLNQIQLTMGVQFDLCIVDEIHNINCRHRGLYVELILQRMKKLNVRIVGMSASYNSNIHDYLQCELIEYFDEPNVKIQVMNDFQPNVLNYSSIKRQYQELLPKLYGLMNEQTIVFVPTRDLTQIVANYLSKQMKIFILKQSEYQFDNNLQIELVKHG</sequence>
<evidence type="ECO:0000256" key="3">
    <source>
        <dbReference type="ARBA" id="ARBA00022806"/>
    </source>
</evidence>
<gene>
    <name evidence="6" type="ORF">TPC1_17511</name>
</gene>
<dbReference type="GO" id="GO:0016787">
    <property type="term" value="F:hydrolase activity"/>
    <property type="evidence" value="ECO:0007669"/>
    <property type="project" value="UniProtKB-KW"/>
</dbReference>
<dbReference type="GO" id="GO:0003676">
    <property type="term" value="F:nucleic acid binding"/>
    <property type="evidence" value="ECO:0007669"/>
    <property type="project" value="InterPro"/>
</dbReference>
<dbReference type="InterPro" id="IPR050474">
    <property type="entry name" value="Hel308_SKI2-like"/>
</dbReference>
<dbReference type="PANTHER" id="PTHR47961">
    <property type="entry name" value="DNA POLYMERASE THETA, PUTATIVE (AFU_ORTHOLOGUE AFUA_1G05260)-RELATED"/>
    <property type="match status" value="1"/>
</dbReference>
<dbReference type="Pfam" id="PF00270">
    <property type="entry name" value="DEAD"/>
    <property type="match status" value="1"/>
</dbReference>
<dbReference type="GO" id="GO:0004386">
    <property type="term" value="F:helicase activity"/>
    <property type="evidence" value="ECO:0007669"/>
    <property type="project" value="UniProtKB-KW"/>
</dbReference>
<keyword evidence="4" id="KW-0067">ATP-binding</keyword>
<keyword evidence="2" id="KW-0378">Hydrolase</keyword>
<evidence type="ECO:0000256" key="1">
    <source>
        <dbReference type="ARBA" id="ARBA00022741"/>
    </source>
</evidence>
<feature type="non-terminal residue" evidence="6">
    <location>
        <position position="189"/>
    </location>
</feature>
<dbReference type="InterPro" id="IPR014001">
    <property type="entry name" value="Helicase_ATP-bd"/>
</dbReference>
<dbReference type="AlphaFoldDB" id="A0A146K294"/>
<dbReference type="PROSITE" id="PS51192">
    <property type="entry name" value="HELICASE_ATP_BIND_1"/>
    <property type="match status" value="1"/>
</dbReference>
<reference evidence="6" key="1">
    <citation type="submission" date="2015-07" db="EMBL/GenBank/DDBJ databases">
        <title>Adaptation to a free-living lifestyle via gene acquisitions in the diplomonad Trepomonas sp. PC1.</title>
        <authorList>
            <person name="Xu F."/>
            <person name="Jerlstrom-Hultqvist J."/>
            <person name="Kolisko M."/>
            <person name="Simpson A.G.B."/>
            <person name="Roger A.J."/>
            <person name="Svard S.G."/>
            <person name="Andersson J.O."/>
        </authorList>
    </citation>
    <scope>NUCLEOTIDE SEQUENCE</scope>
    <source>
        <strain evidence="6">PC1</strain>
    </source>
</reference>
<organism evidence="6">
    <name type="scientific">Trepomonas sp. PC1</name>
    <dbReference type="NCBI Taxonomy" id="1076344"/>
    <lineage>
        <taxon>Eukaryota</taxon>
        <taxon>Metamonada</taxon>
        <taxon>Diplomonadida</taxon>
        <taxon>Hexamitidae</taxon>
        <taxon>Hexamitinae</taxon>
        <taxon>Trepomonas</taxon>
    </lineage>
</organism>
<protein>
    <submittedName>
        <fullName evidence="6">DEAD/DEAH box helicase-domain containing protein</fullName>
    </submittedName>
</protein>
<name>A0A146K294_9EUKA</name>
<keyword evidence="3 6" id="KW-0347">Helicase</keyword>
<keyword evidence="1" id="KW-0547">Nucleotide-binding</keyword>
<dbReference type="SUPFAM" id="SSF52540">
    <property type="entry name" value="P-loop containing nucleoside triphosphate hydrolases"/>
    <property type="match status" value="1"/>
</dbReference>
<dbReference type="PANTHER" id="PTHR47961:SF6">
    <property type="entry name" value="DNA-DIRECTED DNA POLYMERASE"/>
    <property type="match status" value="1"/>
</dbReference>
<dbReference type="InterPro" id="IPR011545">
    <property type="entry name" value="DEAD/DEAH_box_helicase_dom"/>
</dbReference>
<proteinExistence type="predicted"/>
<accession>A0A146K294</accession>